<feature type="compositionally biased region" description="Low complexity" evidence="1">
    <location>
        <begin position="580"/>
        <end position="604"/>
    </location>
</feature>
<dbReference type="EMBL" id="MU864984">
    <property type="protein sequence ID" value="KAK4461796.1"/>
    <property type="molecule type" value="Genomic_DNA"/>
</dbReference>
<feature type="region of interest" description="Disordered" evidence="1">
    <location>
        <begin position="539"/>
        <end position="604"/>
    </location>
</feature>
<proteinExistence type="predicted"/>
<keyword evidence="2" id="KW-1133">Transmembrane helix</keyword>
<name>A0AAV9HS22_9PEZI</name>
<feature type="transmembrane region" description="Helical" evidence="2">
    <location>
        <begin position="254"/>
        <end position="277"/>
    </location>
</feature>
<evidence type="ECO:0000256" key="2">
    <source>
        <dbReference type="SAM" id="Phobius"/>
    </source>
</evidence>
<dbReference type="AlphaFoldDB" id="A0AAV9HS22"/>
<keyword evidence="4" id="KW-1185">Reference proteome</keyword>
<organism evidence="3 4">
    <name type="scientific">Cladorrhinum samala</name>
    <dbReference type="NCBI Taxonomy" id="585594"/>
    <lineage>
        <taxon>Eukaryota</taxon>
        <taxon>Fungi</taxon>
        <taxon>Dikarya</taxon>
        <taxon>Ascomycota</taxon>
        <taxon>Pezizomycotina</taxon>
        <taxon>Sordariomycetes</taxon>
        <taxon>Sordariomycetidae</taxon>
        <taxon>Sordariales</taxon>
        <taxon>Podosporaceae</taxon>
        <taxon>Cladorrhinum</taxon>
    </lineage>
</organism>
<keyword evidence="2" id="KW-0812">Transmembrane</keyword>
<evidence type="ECO:0000256" key="1">
    <source>
        <dbReference type="SAM" id="MobiDB-lite"/>
    </source>
</evidence>
<gene>
    <name evidence="3" type="ORF">QBC42DRAFT_88823</name>
</gene>
<feature type="compositionally biased region" description="Low complexity" evidence="1">
    <location>
        <begin position="557"/>
        <end position="571"/>
    </location>
</feature>
<protein>
    <submittedName>
        <fullName evidence="3">Uncharacterized protein</fullName>
    </submittedName>
</protein>
<feature type="transmembrane region" description="Helical" evidence="2">
    <location>
        <begin position="12"/>
        <end position="39"/>
    </location>
</feature>
<keyword evidence="2" id="KW-0472">Membrane</keyword>
<reference evidence="3" key="1">
    <citation type="journal article" date="2023" name="Mol. Phylogenet. Evol.">
        <title>Genome-scale phylogeny and comparative genomics of the fungal order Sordariales.</title>
        <authorList>
            <person name="Hensen N."/>
            <person name="Bonometti L."/>
            <person name="Westerberg I."/>
            <person name="Brannstrom I.O."/>
            <person name="Guillou S."/>
            <person name="Cros-Aarteil S."/>
            <person name="Calhoun S."/>
            <person name="Haridas S."/>
            <person name="Kuo A."/>
            <person name="Mondo S."/>
            <person name="Pangilinan J."/>
            <person name="Riley R."/>
            <person name="LaButti K."/>
            <person name="Andreopoulos B."/>
            <person name="Lipzen A."/>
            <person name="Chen C."/>
            <person name="Yan M."/>
            <person name="Daum C."/>
            <person name="Ng V."/>
            <person name="Clum A."/>
            <person name="Steindorff A."/>
            <person name="Ohm R.A."/>
            <person name="Martin F."/>
            <person name="Silar P."/>
            <person name="Natvig D.O."/>
            <person name="Lalanne C."/>
            <person name="Gautier V."/>
            <person name="Ament-Velasquez S.L."/>
            <person name="Kruys A."/>
            <person name="Hutchinson M.I."/>
            <person name="Powell A.J."/>
            <person name="Barry K."/>
            <person name="Miller A.N."/>
            <person name="Grigoriev I.V."/>
            <person name="Debuchy R."/>
            <person name="Gladieux P."/>
            <person name="Hiltunen Thoren M."/>
            <person name="Johannesson H."/>
        </authorList>
    </citation>
    <scope>NUCLEOTIDE SEQUENCE</scope>
    <source>
        <strain evidence="3">PSN324</strain>
    </source>
</reference>
<feature type="transmembrane region" description="Helical" evidence="2">
    <location>
        <begin position="377"/>
        <end position="399"/>
    </location>
</feature>
<evidence type="ECO:0000313" key="4">
    <source>
        <dbReference type="Proteomes" id="UP001321749"/>
    </source>
</evidence>
<sequence>MTRQKYDDSANTRWWCVFGLVTSWFVAIIALLAGAACLYVEIRDQKAAQIKMSHKWREVLPLGLNILVTLLNDSMGYIHACSLRWSLQREGKLDFNSNLRLLTASQYSVPNGYIPNFFYLAGIVLAYGSTSLVFLSYNPELARLLEKEKLYESDDINGVHINAIALLTFGCGFFLQAIITNWALVRTDIPTWSSNPLDVARACILDDSADGYRVKQRQGRCMMSVHYANEDAMSLRPIPKQRRMISAHPHVRRVLYLLCALPVLAGMWGGGIYGYLIKGSRNGIYGRSWSLLPVFTGTTDANCVTKQCTNGTSILNMGWSASGTAGTVGGVFLIIAFQSVITLSLHCAELIVNLSRDEHIWRKLIGPRGTNGHYNSVYAAFTSWQTIFLFAMKAGVHWMFGLAINLQYNLGVNMHPPQIFYFAGFCLVAALFGLFLSVTRPKGYLPASFGHIRTIADIVDEWADSGCMFWGVKESPNGTNLGFTGTSTRRLEQPDERKFYGGQKDYGDSRVTISEIPLDVISPVEPPVPGGFGVYPSRPAQVPVSPPAQQGYFVPMAQHGQPHPQAQHQQGNYHTYAQWSHQGHPPSHAHSQPSQSSTNSRYSGNSAYSGYSNYSNQSTEPFLQGYRI</sequence>
<comment type="caution">
    <text evidence="3">The sequence shown here is derived from an EMBL/GenBank/DDBJ whole genome shotgun (WGS) entry which is preliminary data.</text>
</comment>
<dbReference type="Proteomes" id="UP001321749">
    <property type="component" value="Unassembled WGS sequence"/>
</dbReference>
<feature type="transmembrane region" description="Helical" evidence="2">
    <location>
        <begin position="117"/>
        <end position="138"/>
    </location>
</feature>
<evidence type="ECO:0000313" key="3">
    <source>
        <dbReference type="EMBL" id="KAK4461796.1"/>
    </source>
</evidence>
<feature type="transmembrane region" description="Helical" evidence="2">
    <location>
        <begin position="419"/>
        <end position="438"/>
    </location>
</feature>
<accession>A0AAV9HS22</accession>
<feature type="transmembrane region" description="Helical" evidence="2">
    <location>
        <begin position="159"/>
        <end position="184"/>
    </location>
</feature>
<reference evidence="3" key="2">
    <citation type="submission" date="2023-06" db="EMBL/GenBank/DDBJ databases">
        <authorList>
            <consortium name="Lawrence Berkeley National Laboratory"/>
            <person name="Mondo S.J."/>
            <person name="Hensen N."/>
            <person name="Bonometti L."/>
            <person name="Westerberg I."/>
            <person name="Brannstrom I.O."/>
            <person name="Guillou S."/>
            <person name="Cros-Aarteil S."/>
            <person name="Calhoun S."/>
            <person name="Haridas S."/>
            <person name="Kuo A."/>
            <person name="Pangilinan J."/>
            <person name="Riley R."/>
            <person name="Labutti K."/>
            <person name="Andreopoulos B."/>
            <person name="Lipzen A."/>
            <person name="Chen C."/>
            <person name="Yanf M."/>
            <person name="Daum C."/>
            <person name="Ng V."/>
            <person name="Clum A."/>
            <person name="Steindorff A."/>
            <person name="Ohm R."/>
            <person name="Martin F."/>
            <person name="Silar P."/>
            <person name="Natvig D."/>
            <person name="Lalanne C."/>
            <person name="Gautier V."/>
            <person name="Ament-Velasquez S.L."/>
            <person name="Kruys A."/>
            <person name="Hutchinson M.I."/>
            <person name="Powell A.J."/>
            <person name="Barry K."/>
            <person name="Miller A.N."/>
            <person name="Grigoriev I.V."/>
            <person name="Debuchy R."/>
            <person name="Gladieux P."/>
            <person name="Thoren M.H."/>
            <person name="Johannesson H."/>
        </authorList>
    </citation>
    <scope>NUCLEOTIDE SEQUENCE</scope>
    <source>
        <strain evidence="3">PSN324</strain>
    </source>
</reference>
<feature type="compositionally biased region" description="Low complexity" evidence="1">
    <location>
        <begin position="539"/>
        <end position="549"/>
    </location>
</feature>